<gene>
    <name evidence="1" type="ORF">RDI58_007393</name>
</gene>
<organism evidence="1 2">
    <name type="scientific">Solanum bulbocastanum</name>
    <name type="common">Wild potato</name>
    <dbReference type="NCBI Taxonomy" id="147425"/>
    <lineage>
        <taxon>Eukaryota</taxon>
        <taxon>Viridiplantae</taxon>
        <taxon>Streptophyta</taxon>
        <taxon>Embryophyta</taxon>
        <taxon>Tracheophyta</taxon>
        <taxon>Spermatophyta</taxon>
        <taxon>Magnoliopsida</taxon>
        <taxon>eudicotyledons</taxon>
        <taxon>Gunneridae</taxon>
        <taxon>Pentapetalae</taxon>
        <taxon>asterids</taxon>
        <taxon>lamiids</taxon>
        <taxon>Solanales</taxon>
        <taxon>Solanaceae</taxon>
        <taxon>Solanoideae</taxon>
        <taxon>Solaneae</taxon>
        <taxon>Solanum</taxon>
    </lineage>
</organism>
<proteinExistence type="predicted"/>
<dbReference type="Proteomes" id="UP001371456">
    <property type="component" value="Unassembled WGS sequence"/>
</dbReference>
<reference evidence="1 2" key="1">
    <citation type="submission" date="2024-02" db="EMBL/GenBank/DDBJ databases">
        <title>de novo genome assembly of Solanum bulbocastanum strain 11H21.</title>
        <authorList>
            <person name="Hosaka A.J."/>
        </authorList>
    </citation>
    <scope>NUCLEOTIDE SEQUENCE [LARGE SCALE GENOMIC DNA]</scope>
    <source>
        <tissue evidence="1">Young leaves</tissue>
    </source>
</reference>
<sequence length="12" mass="1496">MKKTYVKNKLKD</sequence>
<dbReference type="EMBL" id="JBANQN010000003">
    <property type="protein sequence ID" value="KAK6793940.1"/>
    <property type="molecule type" value="Genomic_DNA"/>
</dbReference>
<evidence type="ECO:0000313" key="1">
    <source>
        <dbReference type="EMBL" id="KAK6793940.1"/>
    </source>
</evidence>
<keyword evidence="2" id="KW-1185">Reference proteome</keyword>
<protein>
    <submittedName>
        <fullName evidence="1">Uncharacterized protein</fullName>
    </submittedName>
</protein>
<name>A0AAN8TTY1_SOLBU</name>
<accession>A0AAN8TTY1</accession>
<comment type="caution">
    <text evidence="1">The sequence shown here is derived from an EMBL/GenBank/DDBJ whole genome shotgun (WGS) entry which is preliminary data.</text>
</comment>
<evidence type="ECO:0000313" key="2">
    <source>
        <dbReference type="Proteomes" id="UP001371456"/>
    </source>
</evidence>